<protein>
    <submittedName>
        <fullName evidence="1">Uncharacterized protein</fullName>
    </submittedName>
</protein>
<gene>
    <name evidence="1" type="ORF">RMSM_03740</name>
</gene>
<dbReference type="AlphaFoldDB" id="M5RJ68"/>
<accession>M5RJ68</accession>
<dbReference type="PATRIC" id="fig|1265738.3.peg.3742"/>
<proteinExistence type="predicted"/>
<comment type="caution">
    <text evidence="1">The sequence shown here is derived from an EMBL/GenBank/DDBJ whole genome shotgun (WGS) entry which is preliminary data.</text>
</comment>
<dbReference type="Proteomes" id="UP000011991">
    <property type="component" value="Unassembled WGS sequence"/>
</dbReference>
<evidence type="ECO:0000313" key="2">
    <source>
        <dbReference type="Proteomes" id="UP000011991"/>
    </source>
</evidence>
<reference evidence="1 2" key="1">
    <citation type="journal article" date="2013" name="Mar. Genomics">
        <title>Expression of sulfatases in Rhodopirellula baltica and the diversity of sulfatases in the genus Rhodopirellula.</title>
        <authorList>
            <person name="Wegner C.E."/>
            <person name="Richter-Heitmann T."/>
            <person name="Klindworth A."/>
            <person name="Klockow C."/>
            <person name="Richter M."/>
            <person name="Achstetter T."/>
            <person name="Glockner F.O."/>
            <person name="Harder J."/>
        </authorList>
    </citation>
    <scope>NUCLEOTIDE SEQUENCE [LARGE SCALE GENOMIC DNA]</scope>
    <source>
        <strain evidence="1 2">SM1</strain>
    </source>
</reference>
<evidence type="ECO:0000313" key="1">
    <source>
        <dbReference type="EMBL" id="EMI19353.1"/>
    </source>
</evidence>
<keyword evidence="2" id="KW-1185">Reference proteome</keyword>
<name>M5RJ68_9BACT</name>
<dbReference type="EMBL" id="ANOG01000538">
    <property type="protein sequence ID" value="EMI19353.1"/>
    <property type="molecule type" value="Genomic_DNA"/>
</dbReference>
<sequence>MNASLKLQITVTTKTGSIPDEGCCLCGWFHSFAMAIPIASS</sequence>
<organism evidence="1 2">
    <name type="scientific">Rhodopirellula maiorica SM1</name>
    <dbReference type="NCBI Taxonomy" id="1265738"/>
    <lineage>
        <taxon>Bacteria</taxon>
        <taxon>Pseudomonadati</taxon>
        <taxon>Planctomycetota</taxon>
        <taxon>Planctomycetia</taxon>
        <taxon>Pirellulales</taxon>
        <taxon>Pirellulaceae</taxon>
        <taxon>Novipirellula</taxon>
    </lineage>
</organism>